<name>A0A565ARK7_9BRAS</name>
<dbReference type="AlphaFoldDB" id="A0A565ARK7"/>
<dbReference type="EMBL" id="CABITT030000001">
    <property type="protein sequence ID" value="VVA92051.1"/>
    <property type="molecule type" value="Genomic_DNA"/>
</dbReference>
<comment type="caution">
    <text evidence="2">The sequence shown here is derived from an EMBL/GenBank/DDBJ whole genome shotgun (WGS) entry which is preliminary data.</text>
</comment>
<organism evidence="2 3">
    <name type="scientific">Arabis nemorensis</name>
    <dbReference type="NCBI Taxonomy" id="586526"/>
    <lineage>
        <taxon>Eukaryota</taxon>
        <taxon>Viridiplantae</taxon>
        <taxon>Streptophyta</taxon>
        <taxon>Embryophyta</taxon>
        <taxon>Tracheophyta</taxon>
        <taxon>Spermatophyta</taxon>
        <taxon>Magnoliopsida</taxon>
        <taxon>eudicotyledons</taxon>
        <taxon>Gunneridae</taxon>
        <taxon>Pentapetalae</taxon>
        <taxon>rosids</taxon>
        <taxon>malvids</taxon>
        <taxon>Brassicales</taxon>
        <taxon>Brassicaceae</taxon>
        <taxon>Arabideae</taxon>
        <taxon>Arabis</taxon>
    </lineage>
</organism>
<gene>
    <name evidence="2" type="ORF">ANE_LOCUS2496</name>
</gene>
<accession>A0A565ARK7</accession>
<evidence type="ECO:0000313" key="2">
    <source>
        <dbReference type="EMBL" id="VVA92051.1"/>
    </source>
</evidence>
<dbReference type="Proteomes" id="UP000489600">
    <property type="component" value="Unassembled WGS sequence"/>
</dbReference>
<proteinExistence type="predicted"/>
<protein>
    <recommendedName>
        <fullName evidence="1">DUF7046 domain-containing protein</fullName>
    </recommendedName>
</protein>
<keyword evidence="3" id="KW-1185">Reference proteome</keyword>
<evidence type="ECO:0000313" key="3">
    <source>
        <dbReference type="Proteomes" id="UP000489600"/>
    </source>
</evidence>
<dbReference type="OrthoDB" id="1937889at2759"/>
<feature type="domain" description="DUF7046" evidence="1">
    <location>
        <begin position="24"/>
        <end position="61"/>
    </location>
</feature>
<reference evidence="2" key="1">
    <citation type="submission" date="2019-07" db="EMBL/GenBank/DDBJ databases">
        <authorList>
            <person name="Dittberner H."/>
        </authorList>
    </citation>
    <scope>NUCLEOTIDE SEQUENCE [LARGE SCALE GENOMIC DNA]</scope>
</reference>
<dbReference type="InterPro" id="IPR055474">
    <property type="entry name" value="DUF7046"/>
</dbReference>
<sequence length="65" mass="7072">MIQSDTEKTLHSGHASCKVSVATSFLDIWEEATVSIEREGCNIKCNNDLIVAGKFTASTDVKLMP</sequence>
<evidence type="ECO:0000259" key="1">
    <source>
        <dbReference type="Pfam" id="PF23080"/>
    </source>
</evidence>
<dbReference type="Pfam" id="PF23080">
    <property type="entry name" value="DUF7046"/>
    <property type="match status" value="1"/>
</dbReference>